<dbReference type="AlphaFoldDB" id="A0A1H0F1Q3"/>
<dbReference type="PRINTS" id="PR00260">
    <property type="entry name" value="CHEMTRNSDUCR"/>
</dbReference>
<feature type="compositionally biased region" description="Basic and acidic residues" evidence="13">
    <location>
        <begin position="530"/>
        <end position="540"/>
    </location>
</feature>
<feature type="region of interest" description="Disordered" evidence="13">
    <location>
        <begin position="289"/>
        <end position="320"/>
    </location>
</feature>
<organism evidence="17 18">
    <name type="scientific">Halomonas shengliensis</name>
    <dbReference type="NCBI Taxonomy" id="419597"/>
    <lineage>
        <taxon>Bacteria</taxon>
        <taxon>Pseudomonadati</taxon>
        <taxon>Pseudomonadota</taxon>
        <taxon>Gammaproteobacteria</taxon>
        <taxon>Oceanospirillales</taxon>
        <taxon>Halomonadaceae</taxon>
        <taxon>Halomonas</taxon>
    </lineage>
</organism>
<evidence type="ECO:0000256" key="1">
    <source>
        <dbReference type="ARBA" id="ARBA00004429"/>
    </source>
</evidence>
<feature type="region of interest" description="Disordered" evidence="13">
    <location>
        <begin position="523"/>
        <end position="573"/>
    </location>
</feature>
<dbReference type="Proteomes" id="UP000199075">
    <property type="component" value="Unassembled WGS sequence"/>
</dbReference>
<dbReference type="Pfam" id="PF02203">
    <property type="entry name" value="TarH"/>
    <property type="match status" value="1"/>
</dbReference>
<evidence type="ECO:0000256" key="5">
    <source>
        <dbReference type="ARBA" id="ARBA00022519"/>
    </source>
</evidence>
<comment type="subcellular location">
    <subcellularLocation>
        <location evidence="1">Cell inner membrane</location>
        <topology evidence="1">Multi-pass membrane protein</topology>
    </subcellularLocation>
</comment>
<dbReference type="InterPro" id="IPR004090">
    <property type="entry name" value="Chemotax_Me-accpt_rcpt"/>
</dbReference>
<dbReference type="Pfam" id="PF00015">
    <property type="entry name" value="MCPsignal"/>
    <property type="match status" value="1"/>
</dbReference>
<comment type="similarity">
    <text evidence="10">Belongs to the methyl-accepting chemotaxis (MCP) protein family.</text>
</comment>
<feature type="transmembrane region" description="Helical" evidence="14">
    <location>
        <begin position="12"/>
        <end position="35"/>
    </location>
</feature>
<feature type="domain" description="HAMP" evidence="16">
    <location>
        <begin position="220"/>
        <end position="272"/>
    </location>
</feature>
<feature type="compositionally biased region" description="Low complexity" evidence="13">
    <location>
        <begin position="553"/>
        <end position="563"/>
    </location>
</feature>
<evidence type="ECO:0000256" key="12">
    <source>
        <dbReference type="SAM" id="Coils"/>
    </source>
</evidence>
<dbReference type="SMART" id="SM00304">
    <property type="entry name" value="HAMP"/>
    <property type="match status" value="2"/>
</dbReference>
<reference evidence="18" key="1">
    <citation type="submission" date="2016-10" db="EMBL/GenBank/DDBJ databases">
        <authorList>
            <person name="Varghese N."/>
            <person name="Submissions S."/>
        </authorList>
    </citation>
    <scope>NUCLEOTIDE SEQUENCE [LARGE SCALE GENOMIC DNA]</scope>
    <source>
        <strain evidence="18">CGMCC 1.6444</strain>
    </source>
</reference>
<dbReference type="STRING" id="419597.SAMN04487957_102276"/>
<evidence type="ECO:0000256" key="9">
    <source>
        <dbReference type="ARBA" id="ARBA00023224"/>
    </source>
</evidence>
<evidence type="ECO:0000256" key="14">
    <source>
        <dbReference type="SAM" id="Phobius"/>
    </source>
</evidence>
<dbReference type="SMART" id="SM00283">
    <property type="entry name" value="MA"/>
    <property type="match status" value="1"/>
</dbReference>
<dbReference type="PROSITE" id="PS50885">
    <property type="entry name" value="HAMP"/>
    <property type="match status" value="1"/>
</dbReference>
<dbReference type="InterPro" id="IPR051310">
    <property type="entry name" value="MCP_chemotaxis"/>
</dbReference>
<dbReference type="InterPro" id="IPR003660">
    <property type="entry name" value="HAMP_dom"/>
</dbReference>
<protein>
    <submittedName>
        <fullName evidence="17">Methyl-accepting chemotaxis sensory transducer with TarH sensor</fullName>
    </submittedName>
</protein>
<accession>A0A1H0F1Q3</accession>
<proteinExistence type="inferred from homology"/>
<dbReference type="PANTHER" id="PTHR43531">
    <property type="entry name" value="PROTEIN ICFG"/>
    <property type="match status" value="1"/>
</dbReference>
<evidence type="ECO:0000256" key="7">
    <source>
        <dbReference type="ARBA" id="ARBA00022989"/>
    </source>
</evidence>
<dbReference type="RefSeq" id="WP_245678677.1">
    <property type="nucleotide sequence ID" value="NZ_FNIV01000002.1"/>
</dbReference>
<feature type="transmembrane region" description="Helical" evidence="14">
    <location>
        <begin position="198"/>
        <end position="218"/>
    </location>
</feature>
<feature type="coiled-coil region" evidence="12">
    <location>
        <begin position="495"/>
        <end position="522"/>
    </location>
</feature>
<keyword evidence="12" id="KW-0175">Coiled coil</keyword>
<evidence type="ECO:0000256" key="3">
    <source>
        <dbReference type="ARBA" id="ARBA00022481"/>
    </source>
</evidence>
<gene>
    <name evidence="17" type="ORF">SAMN04487957_102276</name>
</gene>
<evidence type="ECO:0000256" key="8">
    <source>
        <dbReference type="ARBA" id="ARBA00023136"/>
    </source>
</evidence>
<keyword evidence="8 14" id="KW-0472">Membrane</keyword>
<dbReference type="SUPFAM" id="SSF58104">
    <property type="entry name" value="Methyl-accepting chemotaxis protein (MCP) signaling domain"/>
    <property type="match status" value="1"/>
</dbReference>
<evidence type="ECO:0000256" key="6">
    <source>
        <dbReference type="ARBA" id="ARBA00022692"/>
    </source>
</evidence>
<dbReference type="InterPro" id="IPR003122">
    <property type="entry name" value="Tar_rcpt_lig-bd"/>
</dbReference>
<keyword evidence="6 14" id="KW-0812">Transmembrane</keyword>
<keyword evidence="2" id="KW-1003">Cell membrane</keyword>
<feature type="domain" description="Methyl-accepting transducer" evidence="15">
    <location>
        <begin position="277"/>
        <end position="506"/>
    </location>
</feature>
<dbReference type="FunFam" id="1.10.287.950:FF:000001">
    <property type="entry name" value="Methyl-accepting chemotaxis sensory transducer"/>
    <property type="match status" value="1"/>
</dbReference>
<dbReference type="Pfam" id="PF00672">
    <property type="entry name" value="HAMP"/>
    <property type="match status" value="1"/>
</dbReference>
<evidence type="ECO:0000256" key="11">
    <source>
        <dbReference type="PROSITE-ProRule" id="PRU00284"/>
    </source>
</evidence>
<dbReference type="PROSITE" id="PS50111">
    <property type="entry name" value="CHEMOTAXIS_TRANSDUC_2"/>
    <property type="match status" value="1"/>
</dbReference>
<keyword evidence="3" id="KW-0488">Methylation</keyword>
<evidence type="ECO:0000259" key="16">
    <source>
        <dbReference type="PROSITE" id="PS50885"/>
    </source>
</evidence>
<dbReference type="GO" id="GO:0005886">
    <property type="term" value="C:plasma membrane"/>
    <property type="evidence" value="ECO:0007669"/>
    <property type="project" value="UniProtKB-SubCell"/>
</dbReference>
<dbReference type="GO" id="GO:0004888">
    <property type="term" value="F:transmembrane signaling receptor activity"/>
    <property type="evidence" value="ECO:0007669"/>
    <property type="project" value="InterPro"/>
</dbReference>
<keyword evidence="18" id="KW-1185">Reference proteome</keyword>
<dbReference type="GO" id="GO:0007165">
    <property type="term" value="P:signal transduction"/>
    <property type="evidence" value="ECO:0007669"/>
    <property type="project" value="UniProtKB-KW"/>
</dbReference>
<dbReference type="Gene3D" id="1.10.287.950">
    <property type="entry name" value="Methyl-accepting chemotaxis protein"/>
    <property type="match status" value="1"/>
</dbReference>
<dbReference type="EMBL" id="FNIV01000002">
    <property type="protein sequence ID" value="SDN88476.1"/>
    <property type="molecule type" value="Genomic_DNA"/>
</dbReference>
<dbReference type="InterPro" id="IPR004089">
    <property type="entry name" value="MCPsignal_dom"/>
</dbReference>
<sequence>MKLLDNMTVRLSWSMVLAVFSALILALGGLGLYAARHSESALQTLNRVNVDQQSALNRTNTQMLFAQLELRDLQTRLLADETPQVRQAVQAEAEALAETFFEVESTFQEFLALPGGEARAAMIDTLAASFERLMAEGLWPQQQALAAGDAERFLTLAPRVEALTTTFYDDAVTFFVDAEQSGASLYASFLELVKGLEWLIIAGLVIAAGTVVVVLWGVTVNVIRPLGQLVGYFEAMQQGNLAQRIPERGDNEIGRLYAALAAMQRGLAETVMTVRDSSEAIYQGTQSIAHGNNDLSSRTEQQASSLQETASSMEELSSTVTQNADNAGQASQLAADASRTAQEGGEVVNDVVSTMHEISQGSHRVAEIIGTIDSIAFQTNILALNASVEAARAGEHGKGFAVVAQEVRNLASRSGDAASEIRGLIEASVNQVDRGTARADQAGKTMGEIVASVQRVSDIMDEIASASHEQSSGIGQVNDAITQMDQVTQQNADLVQHAASAANQLEAEASRLKAAVNRFQLETSGSATKGQRDDSNDDLSRWMPSLMTRRTQEAAPAATQARTTRSDDDWEAF</sequence>
<dbReference type="SUPFAM" id="SSF47170">
    <property type="entry name" value="Aspartate receptor, ligand-binding domain"/>
    <property type="match status" value="1"/>
</dbReference>
<evidence type="ECO:0000256" key="2">
    <source>
        <dbReference type="ARBA" id="ARBA00022475"/>
    </source>
</evidence>
<dbReference type="PANTHER" id="PTHR43531:SF14">
    <property type="entry name" value="METHYL-ACCEPTING CHEMOTAXIS PROTEIN I-RELATED"/>
    <property type="match status" value="1"/>
</dbReference>
<evidence type="ECO:0000256" key="13">
    <source>
        <dbReference type="SAM" id="MobiDB-lite"/>
    </source>
</evidence>
<dbReference type="GO" id="GO:0006935">
    <property type="term" value="P:chemotaxis"/>
    <property type="evidence" value="ECO:0007669"/>
    <property type="project" value="UniProtKB-KW"/>
</dbReference>
<evidence type="ECO:0000256" key="10">
    <source>
        <dbReference type="ARBA" id="ARBA00029447"/>
    </source>
</evidence>
<evidence type="ECO:0000256" key="4">
    <source>
        <dbReference type="ARBA" id="ARBA00022500"/>
    </source>
</evidence>
<name>A0A1H0F1Q3_9GAMM</name>
<keyword evidence="9 11" id="KW-0807">Transducer</keyword>
<dbReference type="CDD" id="cd06225">
    <property type="entry name" value="HAMP"/>
    <property type="match status" value="1"/>
</dbReference>
<evidence type="ECO:0000313" key="18">
    <source>
        <dbReference type="Proteomes" id="UP000199075"/>
    </source>
</evidence>
<dbReference type="CDD" id="cd11386">
    <property type="entry name" value="MCP_signal"/>
    <property type="match status" value="1"/>
</dbReference>
<keyword evidence="7 14" id="KW-1133">Transmembrane helix</keyword>
<evidence type="ECO:0000313" key="17">
    <source>
        <dbReference type="EMBL" id="SDN88476.1"/>
    </source>
</evidence>
<dbReference type="InterPro" id="IPR035440">
    <property type="entry name" value="4HB_MCP_dom_sf"/>
</dbReference>
<dbReference type="Gene3D" id="1.20.120.30">
    <property type="entry name" value="Aspartate receptor, ligand-binding domain"/>
    <property type="match status" value="1"/>
</dbReference>
<keyword evidence="4" id="KW-0145">Chemotaxis</keyword>
<keyword evidence="5" id="KW-0997">Cell inner membrane</keyword>
<evidence type="ECO:0000259" key="15">
    <source>
        <dbReference type="PROSITE" id="PS50111"/>
    </source>
</evidence>